<dbReference type="PANTHER" id="PTHR43823">
    <property type="entry name" value="SPORULATION PROTEIN YKVU"/>
    <property type="match status" value="1"/>
</dbReference>
<dbReference type="InterPro" id="IPR045070">
    <property type="entry name" value="MATE_MepA-like"/>
</dbReference>
<feature type="transmembrane region" description="Helical" evidence="10">
    <location>
        <begin position="91"/>
        <end position="114"/>
    </location>
</feature>
<comment type="caution">
    <text evidence="11">The sequence shown here is derived from an EMBL/GenBank/DDBJ whole genome shotgun (WGS) entry which is preliminary data.</text>
</comment>
<keyword evidence="12" id="KW-1185">Reference proteome</keyword>
<evidence type="ECO:0000256" key="10">
    <source>
        <dbReference type="SAM" id="Phobius"/>
    </source>
</evidence>
<feature type="transmembrane region" description="Helical" evidence="10">
    <location>
        <begin position="356"/>
        <end position="376"/>
    </location>
</feature>
<evidence type="ECO:0000256" key="3">
    <source>
        <dbReference type="ARBA" id="ARBA00022106"/>
    </source>
</evidence>
<feature type="transmembrane region" description="Helical" evidence="10">
    <location>
        <begin position="134"/>
        <end position="155"/>
    </location>
</feature>
<protein>
    <recommendedName>
        <fullName evidence="3">Multidrug export protein MepA</fullName>
    </recommendedName>
</protein>
<keyword evidence="7 10" id="KW-1133">Transmembrane helix</keyword>
<evidence type="ECO:0000313" key="11">
    <source>
        <dbReference type="EMBL" id="MCP1109540.1"/>
    </source>
</evidence>
<evidence type="ECO:0000256" key="2">
    <source>
        <dbReference type="ARBA" id="ARBA00008417"/>
    </source>
</evidence>
<comment type="similarity">
    <text evidence="2">Belongs to the multi antimicrobial extrusion (MATE) (TC 2.A.66.1) family. MepA subfamily.</text>
</comment>
<keyword evidence="8 10" id="KW-0472">Membrane</keyword>
<feature type="transmembrane region" description="Helical" evidence="10">
    <location>
        <begin position="279"/>
        <end position="302"/>
    </location>
</feature>
<dbReference type="PIRSF" id="PIRSF006603">
    <property type="entry name" value="DinF"/>
    <property type="match status" value="1"/>
</dbReference>
<feature type="transmembrane region" description="Helical" evidence="10">
    <location>
        <begin position="388"/>
        <end position="406"/>
    </location>
</feature>
<reference evidence="11 12" key="1">
    <citation type="journal article" date="2022" name="Genome Biol. Evol.">
        <title>Host diet, physiology and behaviors set the stage for Lachnospiraceae cladogenesis.</title>
        <authorList>
            <person name="Vera-Ponce De Leon A."/>
            <person name="Schneider M."/>
            <person name="Jahnes B.C."/>
            <person name="Sadowski V."/>
            <person name="Camuy-Velez L.A."/>
            <person name="Duan J."/>
            <person name="Sabree Z.L."/>
        </authorList>
    </citation>
    <scope>NUCLEOTIDE SEQUENCE [LARGE SCALE GENOMIC DNA]</scope>
    <source>
        <strain evidence="11 12">PAL227</strain>
    </source>
</reference>
<dbReference type="Pfam" id="PF01554">
    <property type="entry name" value="MatE"/>
    <property type="match status" value="2"/>
</dbReference>
<keyword evidence="4" id="KW-0813">Transport</keyword>
<feature type="transmembrane region" description="Helical" evidence="10">
    <location>
        <begin position="314"/>
        <end position="336"/>
    </location>
</feature>
<dbReference type="NCBIfam" id="TIGR00797">
    <property type="entry name" value="matE"/>
    <property type="match status" value="1"/>
</dbReference>
<dbReference type="PANTHER" id="PTHR43823:SF3">
    <property type="entry name" value="MULTIDRUG EXPORT PROTEIN MEPA"/>
    <property type="match status" value="1"/>
</dbReference>
<evidence type="ECO:0000313" key="12">
    <source>
        <dbReference type="Proteomes" id="UP001523565"/>
    </source>
</evidence>
<accession>A0ABT1EFQ7</accession>
<feature type="transmembrane region" description="Helical" evidence="10">
    <location>
        <begin position="21"/>
        <end position="44"/>
    </location>
</feature>
<keyword evidence="5" id="KW-1003">Cell membrane</keyword>
<feature type="transmembrane region" description="Helical" evidence="10">
    <location>
        <begin position="412"/>
        <end position="431"/>
    </location>
</feature>
<evidence type="ECO:0000256" key="4">
    <source>
        <dbReference type="ARBA" id="ARBA00022448"/>
    </source>
</evidence>
<dbReference type="CDD" id="cd13143">
    <property type="entry name" value="MATE_MepA_like"/>
    <property type="match status" value="1"/>
</dbReference>
<dbReference type="EMBL" id="JAMZFV010000004">
    <property type="protein sequence ID" value="MCP1109540.1"/>
    <property type="molecule type" value="Genomic_DNA"/>
</dbReference>
<name>A0ABT1EFQ7_9FIRM</name>
<gene>
    <name evidence="11" type="ORF">NK118_04655</name>
</gene>
<evidence type="ECO:0000256" key="8">
    <source>
        <dbReference type="ARBA" id="ARBA00023136"/>
    </source>
</evidence>
<proteinExistence type="inferred from homology"/>
<dbReference type="Proteomes" id="UP001523565">
    <property type="component" value="Unassembled WGS sequence"/>
</dbReference>
<dbReference type="InterPro" id="IPR048279">
    <property type="entry name" value="MdtK-like"/>
</dbReference>
<evidence type="ECO:0000256" key="6">
    <source>
        <dbReference type="ARBA" id="ARBA00022692"/>
    </source>
</evidence>
<feature type="transmembrane region" description="Helical" evidence="10">
    <location>
        <begin position="56"/>
        <end position="79"/>
    </location>
</feature>
<feature type="transmembrane region" description="Helical" evidence="10">
    <location>
        <begin position="167"/>
        <end position="187"/>
    </location>
</feature>
<feature type="transmembrane region" description="Helical" evidence="10">
    <location>
        <begin position="193"/>
        <end position="213"/>
    </location>
</feature>
<sequence>MNLNTIRKHQRKSILEFALPAIIAMILTSLITVVDGFFIGNYVGKEGLAAVNLGLPIIYLFLAVGLMVSVGGIAIAGMALGAGEIKKCKDVFNQTICTVTVITILLSVIMYFCIQPLLGLLNADAQVSGYFKDYYYVLLLQLPLMVINSSCGMFIRGEGNPQYYMKVSILTLIINGLLDYLFVRFLGWGVRGVAAASLIATAIGLMWVLSYFRKKATVYTFQRFRFSRETLVKTFLNGSSEFVGEMSLSISMFAYNYVILKYIGVDGVSAFTIVGYLSYIFSMVLIGFGQGASPLISFTYGARERALAIKLRKLTNQMVLGAGILTFLLVLIGRQWYGGLFVKSEAVEQMVQSGMLLFAISFLFSGINTITSFYFTSIGKAMESAIISSARGLVLLLICIFLLPPLLGMTGIWLAAPITEGATLLISLFFISVDGRVTKKLTIGEN</sequence>
<organism evidence="11 12">
    <name type="scientific">Ohessyouella blattaphilus</name>
    <dbReference type="NCBI Taxonomy" id="2949333"/>
    <lineage>
        <taxon>Bacteria</taxon>
        <taxon>Bacillati</taxon>
        <taxon>Bacillota</taxon>
        <taxon>Clostridia</taxon>
        <taxon>Lachnospirales</taxon>
        <taxon>Lachnospiraceae</taxon>
        <taxon>Ohessyouella</taxon>
    </lineage>
</organism>
<keyword evidence="6 10" id="KW-0812">Transmembrane</keyword>
<evidence type="ECO:0000256" key="5">
    <source>
        <dbReference type="ARBA" id="ARBA00022475"/>
    </source>
</evidence>
<dbReference type="InterPro" id="IPR002528">
    <property type="entry name" value="MATE_fam"/>
</dbReference>
<evidence type="ECO:0000256" key="9">
    <source>
        <dbReference type="ARBA" id="ARBA00023251"/>
    </source>
</evidence>
<evidence type="ECO:0000256" key="7">
    <source>
        <dbReference type="ARBA" id="ARBA00022989"/>
    </source>
</evidence>
<dbReference type="RefSeq" id="WP_262068444.1">
    <property type="nucleotide sequence ID" value="NZ_JAMXOC010000004.1"/>
</dbReference>
<keyword evidence="9" id="KW-0046">Antibiotic resistance</keyword>
<comment type="subcellular location">
    <subcellularLocation>
        <location evidence="1">Cell membrane</location>
        <topology evidence="1">Multi-pass membrane protein</topology>
    </subcellularLocation>
</comment>
<evidence type="ECO:0000256" key="1">
    <source>
        <dbReference type="ARBA" id="ARBA00004651"/>
    </source>
</evidence>
<dbReference type="InterPro" id="IPR051327">
    <property type="entry name" value="MATE_MepA_subfamily"/>
</dbReference>